<evidence type="ECO:0000313" key="8">
    <source>
        <dbReference type="Proteomes" id="UP001412067"/>
    </source>
</evidence>
<keyword evidence="4" id="KW-1133">Transmembrane helix</keyword>
<sequence length="516" mass="58999">MELKASLILLISVSFTLLFLKHVLQNHQRKQFKNKYHLPPFVSPLPVLTHIFLHRCSIFNVAPILRRIHSHYGVIFSLRLNPFSNPSIFISDASLSHSALIHHGATFSSRPLFVEPIRFISVGGYNISTAPYGSVWRILRRNLIAETLHPSRIRLFSPGRHCALRVLLEALHSQSDRIVTVKENFKQSIFSLLALMCFGKKLNEGEICEIASLQSFLLRTLTSFNVFAVIPSITKVLFHKRWEEIICARRKQADIFLPMIRARRDRKHSPEGKQSDFEYCYTDSLLDIHLPEEGGRGLTDDEMVSLCHEFLSGGVDTTTTALEWTMAELVKNQSLQSKLLIEIESLTGSCNEEIVKEEDLQRMSYLKAVVMESLRRHPPGQFVLPHSVTEDVIVDGFLIPKGVQVHFAVADVNWDGRKWEEPMEFRPERFMAGGYGEEVDITGTREIKMMTFGAGRRMCPGYGLAILHLEFFVANLVREFVWKSEIGNEVDLSEKVECTTIMENPLRAQLIPRRKK</sequence>
<dbReference type="Gene3D" id="1.10.630.10">
    <property type="entry name" value="Cytochrome P450"/>
    <property type="match status" value="1"/>
</dbReference>
<accession>A0ABR2LJA1</accession>
<keyword evidence="5" id="KW-0472">Membrane</keyword>
<dbReference type="PRINTS" id="PR00463">
    <property type="entry name" value="EP450I"/>
</dbReference>
<keyword evidence="6" id="KW-0349">Heme</keyword>
<keyword evidence="3 6" id="KW-0479">Metal-binding</keyword>
<keyword evidence="8" id="KW-1185">Reference proteome</keyword>
<dbReference type="InterPro" id="IPR002401">
    <property type="entry name" value="Cyt_P450_E_grp-I"/>
</dbReference>
<dbReference type="InterPro" id="IPR036396">
    <property type="entry name" value="Cyt_P450_sf"/>
</dbReference>
<dbReference type="Pfam" id="PF00067">
    <property type="entry name" value="p450"/>
    <property type="match status" value="1"/>
</dbReference>
<dbReference type="PANTHER" id="PTHR24298">
    <property type="entry name" value="FLAVONOID 3'-MONOOXYGENASE-RELATED"/>
    <property type="match status" value="1"/>
</dbReference>
<protein>
    <submittedName>
        <fullName evidence="7">Cytochrome P450 89A9</fullName>
    </submittedName>
</protein>
<evidence type="ECO:0000256" key="4">
    <source>
        <dbReference type="ARBA" id="ARBA00022989"/>
    </source>
</evidence>
<dbReference type="PRINTS" id="PR00385">
    <property type="entry name" value="P450"/>
</dbReference>
<keyword evidence="2" id="KW-0812">Transmembrane</keyword>
<comment type="subcellular location">
    <subcellularLocation>
        <location evidence="1">Membrane</location>
        <topology evidence="1">Single-pass membrane protein</topology>
    </subcellularLocation>
</comment>
<evidence type="ECO:0000256" key="1">
    <source>
        <dbReference type="ARBA" id="ARBA00004167"/>
    </source>
</evidence>
<comment type="similarity">
    <text evidence="6">Belongs to the cytochrome P450 family.</text>
</comment>
<dbReference type="CDD" id="cd11075">
    <property type="entry name" value="CYP77_89"/>
    <property type="match status" value="1"/>
</dbReference>
<dbReference type="InterPro" id="IPR001128">
    <property type="entry name" value="Cyt_P450"/>
</dbReference>
<evidence type="ECO:0000313" key="7">
    <source>
        <dbReference type="EMBL" id="KAK8941642.1"/>
    </source>
</evidence>
<dbReference type="PROSITE" id="PS00086">
    <property type="entry name" value="CYTOCHROME_P450"/>
    <property type="match status" value="1"/>
</dbReference>
<dbReference type="InterPro" id="IPR051103">
    <property type="entry name" value="Plant_metabolite_P450s"/>
</dbReference>
<dbReference type="PANTHER" id="PTHR24298:SF800">
    <property type="entry name" value="CYTOCHROME P450 89A2-RELATED"/>
    <property type="match status" value="1"/>
</dbReference>
<keyword evidence="6" id="KW-0408">Iron</keyword>
<reference evidence="7 8" key="1">
    <citation type="journal article" date="2022" name="Nat. Plants">
        <title>Genomes of leafy and leafless Platanthera orchids illuminate the evolution of mycoheterotrophy.</title>
        <authorList>
            <person name="Li M.H."/>
            <person name="Liu K.W."/>
            <person name="Li Z."/>
            <person name="Lu H.C."/>
            <person name="Ye Q.L."/>
            <person name="Zhang D."/>
            <person name="Wang J.Y."/>
            <person name="Li Y.F."/>
            <person name="Zhong Z.M."/>
            <person name="Liu X."/>
            <person name="Yu X."/>
            <person name="Liu D.K."/>
            <person name="Tu X.D."/>
            <person name="Liu B."/>
            <person name="Hao Y."/>
            <person name="Liao X.Y."/>
            <person name="Jiang Y.T."/>
            <person name="Sun W.H."/>
            <person name="Chen J."/>
            <person name="Chen Y.Q."/>
            <person name="Ai Y."/>
            <person name="Zhai J.W."/>
            <person name="Wu S.S."/>
            <person name="Zhou Z."/>
            <person name="Hsiao Y.Y."/>
            <person name="Wu W.L."/>
            <person name="Chen Y.Y."/>
            <person name="Lin Y.F."/>
            <person name="Hsu J.L."/>
            <person name="Li C.Y."/>
            <person name="Wang Z.W."/>
            <person name="Zhao X."/>
            <person name="Zhong W.Y."/>
            <person name="Ma X.K."/>
            <person name="Ma L."/>
            <person name="Huang J."/>
            <person name="Chen G.Z."/>
            <person name="Huang M.Z."/>
            <person name="Huang L."/>
            <person name="Peng D.H."/>
            <person name="Luo Y.B."/>
            <person name="Zou S.Q."/>
            <person name="Chen S.P."/>
            <person name="Lan S."/>
            <person name="Tsai W.C."/>
            <person name="Van de Peer Y."/>
            <person name="Liu Z.J."/>
        </authorList>
    </citation>
    <scope>NUCLEOTIDE SEQUENCE [LARGE SCALE GENOMIC DNA]</scope>
    <source>
        <strain evidence="7">Lor288</strain>
    </source>
</reference>
<dbReference type="InterPro" id="IPR017972">
    <property type="entry name" value="Cyt_P450_CS"/>
</dbReference>
<gene>
    <name evidence="7" type="primary">CYP89A9</name>
    <name evidence="7" type="ORF">KSP40_PGU010336</name>
</gene>
<proteinExistence type="inferred from homology"/>
<dbReference type="Proteomes" id="UP001412067">
    <property type="component" value="Unassembled WGS sequence"/>
</dbReference>
<organism evidence="7 8">
    <name type="scientific">Platanthera guangdongensis</name>
    <dbReference type="NCBI Taxonomy" id="2320717"/>
    <lineage>
        <taxon>Eukaryota</taxon>
        <taxon>Viridiplantae</taxon>
        <taxon>Streptophyta</taxon>
        <taxon>Embryophyta</taxon>
        <taxon>Tracheophyta</taxon>
        <taxon>Spermatophyta</taxon>
        <taxon>Magnoliopsida</taxon>
        <taxon>Liliopsida</taxon>
        <taxon>Asparagales</taxon>
        <taxon>Orchidaceae</taxon>
        <taxon>Orchidoideae</taxon>
        <taxon>Orchideae</taxon>
        <taxon>Orchidinae</taxon>
        <taxon>Platanthera</taxon>
    </lineage>
</organism>
<dbReference type="EMBL" id="JBBWWR010000019">
    <property type="protein sequence ID" value="KAK8941642.1"/>
    <property type="molecule type" value="Genomic_DNA"/>
</dbReference>
<evidence type="ECO:0000256" key="3">
    <source>
        <dbReference type="ARBA" id="ARBA00022723"/>
    </source>
</evidence>
<evidence type="ECO:0000256" key="6">
    <source>
        <dbReference type="RuleBase" id="RU000461"/>
    </source>
</evidence>
<keyword evidence="6" id="KW-0503">Monooxygenase</keyword>
<dbReference type="SUPFAM" id="SSF48264">
    <property type="entry name" value="Cytochrome P450"/>
    <property type="match status" value="1"/>
</dbReference>
<evidence type="ECO:0000256" key="5">
    <source>
        <dbReference type="ARBA" id="ARBA00023136"/>
    </source>
</evidence>
<name>A0ABR2LJA1_9ASPA</name>
<comment type="caution">
    <text evidence="7">The sequence shown here is derived from an EMBL/GenBank/DDBJ whole genome shotgun (WGS) entry which is preliminary data.</text>
</comment>
<evidence type="ECO:0000256" key="2">
    <source>
        <dbReference type="ARBA" id="ARBA00022692"/>
    </source>
</evidence>
<keyword evidence="6" id="KW-0560">Oxidoreductase</keyword>